<proteinExistence type="predicted"/>
<sequence>MMLLATDLDGTFLGGSPEDRAYLYSWLQQHTEISLAFVTGRGLATVQPLLDDPQIPMPDYIICDVGATVVHGHTLEPVMPLQEAIEQKWPGQELVRARMEQVAGLRLQEVPMQRRCSFFYDATAAIDVATRIAEELGCDVLQSAGKFLDVLPGGVNKGSTLVQLVRHIGYPAAQVLVAGDTMNDRSLYDTGFKGVVVGHAEPALLQYTRDYAHVLQSAVPGAGGIMEGIDWFAGKKQKRS</sequence>
<dbReference type="AlphaFoldDB" id="A0A562TD78"/>
<organism evidence="3 4">
    <name type="scientific">Chitinophaga japonensis</name>
    <name type="common">Flexibacter japonensis</name>
    <dbReference type="NCBI Taxonomy" id="104662"/>
    <lineage>
        <taxon>Bacteria</taxon>
        <taxon>Pseudomonadati</taxon>
        <taxon>Bacteroidota</taxon>
        <taxon>Chitinophagia</taxon>
        <taxon>Chitinophagales</taxon>
        <taxon>Chitinophagaceae</taxon>
        <taxon>Chitinophaga</taxon>
    </lineage>
</organism>
<dbReference type="InterPro" id="IPR023214">
    <property type="entry name" value="HAD_sf"/>
</dbReference>
<dbReference type="Gene3D" id="3.90.1070.10">
    <property type="match status" value="1"/>
</dbReference>
<gene>
    <name evidence="3" type="ORF">LX66_0702</name>
</gene>
<dbReference type="SFLD" id="SFLDG01141">
    <property type="entry name" value="C2.B.1:_Sucrose_Phosphatase_Li"/>
    <property type="match status" value="1"/>
</dbReference>
<evidence type="ECO:0000256" key="1">
    <source>
        <dbReference type="ARBA" id="ARBA00022801"/>
    </source>
</evidence>
<evidence type="ECO:0000259" key="2">
    <source>
        <dbReference type="Pfam" id="PF05116"/>
    </source>
</evidence>
<dbReference type="InterPro" id="IPR006380">
    <property type="entry name" value="SPP-like_dom"/>
</dbReference>
<keyword evidence="1 3" id="KW-0378">Hydrolase</keyword>
<dbReference type="Gene3D" id="3.40.50.1000">
    <property type="entry name" value="HAD superfamily/HAD-like"/>
    <property type="match status" value="1"/>
</dbReference>
<dbReference type="SFLD" id="SFLDS00003">
    <property type="entry name" value="Haloacid_Dehalogenase"/>
    <property type="match status" value="1"/>
</dbReference>
<name>A0A562TD78_CHIJA</name>
<comment type="caution">
    <text evidence="3">The sequence shown here is derived from an EMBL/GenBank/DDBJ whole genome shotgun (WGS) entry which is preliminary data.</text>
</comment>
<protein>
    <submittedName>
        <fullName evidence="3">HAD superfamily hydrolase (TIGR01484 family)</fullName>
    </submittedName>
</protein>
<dbReference type="InterPro" id="IPR036412">
    <property type="entry name" value="HAD-like_sf"/>
</dbReference>
<accession>A0A562TD78</accession>
<dbReference type="PANTHER" id="PTHR46521">
    <property type="entry name" value="SUCROSE-PHOSPHATASE 2-RELATED"/>
    <property type="match status" value="1"/>
</dbReference>
<keyword evidence="4" id="KW-1185">Reference proteome</keyword>
<dbReference type="EMBL" id="VLLG01000002">
    <property type="protein sequence ID" value="TWI91333.1"/>
    <property type="molecule type" value="Genomic_DNA"/>
</dbReference>
<dbReference type="GO" id="GO:0016791">
    <property type="term" value="F:phosphatase activity"/>
    <property type="evidence" value="ECO:0007669"/>
    <property type="project" value="UniProtKB-ARBA"/>
</dbReference>
<dbReference type="InterPro" id="IPR006379">
    <property type="entry name" value="HAD-SF_hydro_IIB"/>
</dbReference>
<dbReference type="InterPro" id="IPR051518">
    <property type="entry name" value="Sucrose_Phosphatase"/>
</dbReference>
<evidence type="ECO:0000313" key="3">
    <source>
        <dbReference type="EMBL" id="TWI91333.1"/>
    </source>
</evidence>
<dbReference type="SUPFAM" id="SSF56784">
    <property type="entry name" value="HAD-like"/>
    <property type="match status" value="1"/>
</dbReference>
<dbReference type="OrthoDB" id="9761633at2"/>
<reference evidence="3 4" key="1">
    <citation type="journal article" date="2013" name="Stand. Genomic Sci.">
        <title>Genomic Encyclopedia of Type Strains, Phase I: The one thousand microbial genomes (KMG-I) project.</title>
        <authorList>
            <person name="Kyrpides N.C."/>
            <person name="Woyke T."/>
            <person name="Eisen J.A."/>
            <person name="Garrity G."/>
            <person name="Lilburn T.G."/>
            <person name="Beck B.J."/>
            <person name="Whitman W.B."/>
            <person name="Hugenholtz P."/>
            <person name="Klenk H.P."/>
        </authorList>
    </citation>
    <scope>NUCLEOTIDE SEQUENCE [LARGE SCALE GENOMIC DNA]</scope>
    <source>
        <strain evidence="3 4">DSM 13484</strain>
    </source>
</reference>
<dbReference type="RefSeq" id="WP_145710487.1">
    <property type="nucleotide sequence ID" value="NZ_BAAAFY010000001.1"/>
</dbReference>
<dbReference type="NCBIfam" id="TIGR01484">
    <property type="entry name" value="HAD-SF-IIB"/>
    <property type="match status" value="1"/>
</dbReference>
<dbReference type="SFLD" id="SFLDG01140">
    <property type="entry name" value="C2.B:_Phosphomannomutase_and_P"/>
    <property type="match status" value="1"/>
</dbReference>
<evidence type="ECO:0000313" key="4">
    <source>
        <dbReference type="Proteomes" id="UP000316778"/>
    </source>
</evidence>
<dbReference type="Proteomes" id="UP000316778">
    <property type="component" value="Unassembled WGS sequence"/>
</dbReference>
<feature type="domain" description="Sucrose phosphatase-like" evidence="2">
    <location>
        <begin position="2"/>
        <end position="232"/>
    </location>
</feature>
<dbReference type="PANTHER" id="PTHR46521:SF4">
    <property type="entry name" value="SUCROSE-PHOSPHATASE 2-RELATED"/>
    <property type="match status" value="1"/>
</dbReference>
<dbReference type="Pfam" id="PF05116">
    <property type="entry name" value="S6PP"/>
    <property type="match status" value="1"/>
</dbReference>